<keyword evidence="3" id="KW-1133">Transmembrane helix</keyword>
<organism evidence="4 5">
    <name type="scientific">Romeriopsis navalis LEGE 11480</name>
    <dbReference type="NCBI Taxonomy" id="2777977"/>
    <lineage>
        <taxon>Bacteria</taxon>
        <taxon>Bacillati</taxon>
        <taxon>Cyanobacteriota</taxon>
        <taxon>Cyanophyceae</taxon>
        <taxon>Leptolyngbyales</taxon>
        <taxon>Leptolyngbyaceae</taxon>
        <taxon>Romeriopsis</taxon>
        <taxon>Romeriopsis navalis</taxon>
    </lineage>
</organism>
<evidence type="ECO:0000256" key="1">
    <source>
        <dbReference type="SAM" id="Coils"/>
    </source>
</evidence>
<evidence type="ECO:0000256" key="2">
    <source>
        <dbReference type="SAM" id="MobiDB-lite"/>
    </source>
</evidence>
<comment type="caution">
    <text evidence="4">The sequence shown here is derived from an EMBL/GenBank/DDBJ whole genome shotgun (WGS) entry which is preliminary data.</text>
</comment>
<reference evidence="4" key="1">
    <citation type="submission" date="2020-10" db="EMBL/GenBank/DDBJ databases">
        <authorList>
            <person name="Castelo-Branco R."/>
            <person name="Eusebio N."/>
            <person name="Adriana R."/>
            <person name="Vieira A."/>
            <person name="Brugerolle De Fraissinette N."/>
            <person name="Rezende De Castro R."/>
            <person name="Schneider M.P."/>
            <person name="Vasconcelos V."/>
            <person name="Leao P.N."/>
        </authorList>
    </citation>
    <scope>NUCLEOTIDE SEQUENCE</scope>
    <source>
        <strain evidence="4">LEGE 11480</strain>
    </source>
</reference>
<evidence type="ECO:0000313" key="4">
    <source>
        <dbReference type="EMBL" id="MBE9031381.1"/>
    </source>
</evidence>
<sequence>MITTAPNLLFVWFAGLLLALAFQVILAQFGVAIGLSFTHFLWKPEESENSASAETTSQDNNLSVSNRVISWIAGLGVLLTVDSVLFIASFLAVKLSLSLWPMQGMVIALTIWATYLLLLFWFSTKAINAAGEILFGIIVRPLRQLFQALQTIIQPEDEPEAVESIRAIQAQIKAEVEQFIQQLEGNSQEFDRHEGLSNQHNPQGASTAAPLAFPSQAQKSVTVSTLKTQPSAVKSNWLSQIKDFDWRVAARSLVEQVDLSDVDAQALWSILQEWLQIETLPDAHPQQLEGLSHRQSDIVVTELEEKLQRYLRYTNLDKLTASGIKRKIDQLQASLPSNTKEASLYLPSANTVETLLQNRKGITQSKIQQVVQAIEAERPSPRSSHPEAIVRLYHSLSAIPWHEINLEDYKVRAIEIFDYPPTDLQVISQYLTQLDWPLLAQRLKTSQIMPTIDIDQLLEQLRQLINRSRTVMQLTQQTASQRSSPPTVPKASDDSFKQSLKQVPEAISAAHEKISHKLMDASSELTDYKSGLQQIKQFVSEMSGEIRDALPDILSINQDLPQLYDRLGDNMQQAKSQFEYLQSQVQDLADDPQSALAHLVKQAQHELLQPLHSLEESLNEKADQLNHHLKTQLKSVQKLAIVAAWWIFFISFSSGLSAACAGWLAAGGRLPNVEIIVAQLSQLIANLIA</sequence>
<keyword evidence="5" id="KW-1185">Reference proteome</keyword>
<dbReference type="RefSeq" id="WP_264326211.1">
    <property type="nucleotide sequence ID" value="NZ_JADEXQ010000061.1"/>
</dbReference>
<dbReference type="EMBL" id="JADEXQ010000061">
    <property type="protein sequence ID" value="MBE9031381.1"/>
    <property type="molecule type" value="Genomic_DNA"/>
</dbReference>
<feature type="transmembrane region" description="Helical" evidence="3">
    <location>
        <begin position="68"/>
        <end position="93"/>
    </location>
</feature>
<evidence type="ECO:0000313" key="5">
    <source>
        <dbReference type="Proteomes" id="UP000625316"/>
    </source>
</evidence>
<dbReference type="Proteomes" id="UP000625316">
    <property type="component" value="Unassembled WGS sequence"/>
</dbReference>
<name>A0A928Z3C5_9CYAN</name>
<accession>A0A928Z3C5</accession>
<gene>
    <name evidence="4" type="ORF">IQ266_16730</name>
</gene>
<proteinExistence type="predicted"/>
<dbReference type="AlphaFoldDB" id="A0A928Z3C5"/>
<dbReference type="Gene3D" id="1.20.120.20">
    <property type="entry name" value="Apolipoprotein"/>
    <property type="match status" value="1"/>
</dbReference>
<feature type="transmembrane region" description="Helical" evidence="3">
    <location>
        <begin position="643"/>
        <end position="666"/>
    </location>
</feature>
<protein>
    <submittedName>
        <fullName evidence="4">Uncharacterized protein</fullName>
    </submittedName>
</protein>
<feature type="compositionally biased region" description="Polar residues" evidence="2">
    <location>
        <begin position="475"/>
        <end position="485"/>
    </location>
</feature>
<feature type="transmembrane region" description="Helical" evidence="3">
    <location>
        <begin position="105"/>
        <end position="123"/>
    </location>
</feature>
<keyword evidence="3" id="KW-0812">Transmembrane</keyword>
<keyword evidence="1" id="KW-0175">Coiled coil</keyword>
<feature type="coiled-coil region" evidence="1">
    <location>
        <begin position="564"/>
        <end position="591"/>
    </location>
</feature>
<keyword evidence="3" id="KW-0472">Membrane</keyword>
<evidence type="ECO:0000256" key="3">
    <source>
        <dbReference type="SAM" id="Phobius"/>
    </source>
</evidence>
<feature type="region of interest" description="Disordered" evidence="2">
    <location>
        <begin position="475"/>
        <end position="496"/>
    </location>
</feature>